<protein>
    <submittedName>
        <fullName evidence="1">Uncharacterized protein</fullName>
    </submittedName>
</protein>
<name>A0ABR2ZRG3_9AGAR</name>
<keyword evidence="2" id="KW-1185">Reference proteome</keyword>
<proteinExistence type="predicted"/>
<evidence type="ECO:0000313" key="1">
    <source>
        <dbReference type="EMBL" id="KAL0063712.1"/>
    </source>
</evidence>
<reference evidence="1 2" key="1">
    <citation type="submission" date="2024-05" db="EMBL/GenBank/DDBJ databases">
        <title>A draft genome resource for the thread blight pathogen Marasmius tenuissimus strain MS-2.</title>
        <authorList>
            <person name="Yulfo-Soto G.E."/>
            <person name="Baruah I.K."/>
            <person name="Amoako-Attah I."/>
            <person name="Bukari Y."/>
            <person name="Meinhardt L.W."/>
            <person name="Bailey B.A."/>
            <person name="Cohen S.P."/>
        </authorList>
    </citation>
    <scope>NUCLEOTIDE SEQUENCE [LARGE SCALE GENOMIC DNA]</scope>
    <source>
        <strain evidence="1 2">MS-2</strain>
    </source>
</reference>
<dbReference type="Proteomes" id="UP001437256">
    <property type="component" value="Unassembled WGS sequence"/>
</dbReference>
<comment type="caution">
    <text evidence="1">The sequence shown here is derived from an EMBL/GenBank/DDBJ whole genome shotgun (WGS) entry which is preliminary data.</text>
</comment>
<dbReference type="EMBL" id="JBBXMP010000075">
    <property type="protein sequence ID" value="KAL0063712.1"/>
    <property type="molecule type" value="Genomic_DNA"/>
</dbReference>
<accession>A0ABR2ZRG3</accession>
<organism evidence="1 2">
    <name type="scientific">Marasmius tenuissimus</name>
    <dbReference type="NCBI Taxonomy" id="585030"/>
    <lineage>
        <taxon>Eukaryota</taxon>
        <taxon>Fungi</taxon>
        <taxon>Dikarya</taxon>
        <taxon>Basidiomycota</taxon>
        <taxon>Agaricomycotina</taxon>
        <taxon>Agaricomycetes</taxon>
        <taxon>Agaricomycetidae</taxon>
        <taxon>Agaricales</taxon>
        <taxon>Marasmiineae</taxon>
        <taxon>Marasmiaceae</taxon>
        <taxon>Marasmius</taxon>
    </lineage>
</organism>
<sequence>MFSEGALNELEDLKAREACQEDPSKVGEIVLEDVQVVELAVADDEQFQKLVTPRQVAKRPGDARAKGFVYGVQGYLHTGDVQSESAAGTPPFGTR</sequence>
<evidence type="ECO:0000313" key="2">
    <source>
        <dbReference type="Proteomes" id="UP001437256"/>
    </source>
</evidence>
<gene>
    <name evidence="1" type="ORF">AAF712_009404</name>
</gene>